<dbReference type="SUPFAM" id="SSF56645">
    <property type="entry name" value="Acyl-CoA dehydrogenase NM domain-like"/>
    <property type="match status" value="1"/>
</dbReference>
<dbReference type="InterPro" id="IPR046373">
    <property type="entry name" value="Acyl-CoA_Oxase/DH_mid-dom_sf"/>
</dbReference>
<dbReference type="GO" id="GO:0050660">
    <property type="term" value="F:flavin adenine dinucleotide binding"/>
    <property type="evidence" value="ECO:0007669"/>
    <property type="project" value="InterPro"/>
</dbReference>
<dbReference type="Gene3D" id="1.10.540.10">
    <property type="entry name" value="Acyl-CoA dehydrogenase/oxidase, N-terminal domain"/>
    <property type="match status" value="1"/>
</dbReference>
<reference evidence="3 4" key="1">
    <citation type="submission" date="2018-09" db="EMBL/GenBank/DDBJ databases">
        <title>Genome Sequence of Paenibacillus lautus Strain E7593-69, Azo Dye-Degrading Bacteria, Isolated from Commercial Tattoo Inks.</title>
        <authorList>
            <person name="Nho S.W."/>
            <person name="Kim S.-J."/>
            <person name="Kweon O."/>
            <person name="Cerniglia C.E."/>
        </authorList>
    </citation>
    <scope>NUCLEOTIDE SEQUENCE [LARGE SCALE GENOMIC DNA]</scope>
    <source>
        <strain evidence="3 4">E7593-69</strain>
    </source>
</reference>
<proteinExistence type="predicted"/>
<protein>
    <submittedName>
        <fullName evidence="3">Acyl-CoA dehydrogenase</fullName>
    </submittedName>
</protein>
<dbReference type="Pfam" id="PF08028">
    <property type="entry name" value="Acyl-CoA_dh_2"/>
    <property type="match status" value="1"/>
</dbReference>
<name>A0A385TLP0_PAELA</name>
<dbReference type="AlphaFoldDB" id="A0A385TLP0"/>
<dbReference type="PANTHER" id="PTHR43884:SF12">
    <property type="entry name" value="ISOVALERYL-COA DEHYDROGENASE, MITOCHONDRIAL-RELATED"/>
    <property type="match status" value="1"/>
</dbReference>
<keyword evidence="1" id="KW-0560">Oxidoreductase</keyword>
<dbReference type="InterPro" id="IPR009100">
    <property type="entry name" value="AcylCoA_DH/oxidase_NM_dom_sf"/>
</dbReference>
<organism evidence="3 4">
    <name type="scientific">Paenibacillus lautus</name>
    <name type="common">Bacillus lautus</name>
    <dbReference type="NCBI Taxonomy" id="1401"/>
    <lineage>
        <taxon>Bacteria</taxon>
        <taxon>Bacillati</taxon>
        <taxon>Bacillota</taxon>
        <taxon>Bacilli</taxon>
        <taxon>Bacillales</taxon>
        <taxon>Paenibacillaceae</taxon>
        <taxon>Paenibacillus</taxon>
    </lineage>
</organism>
<dbReference type="InterPro" id="IPR013107">
    <property type="entry name" value="Acyl-CoA_DH_C"/>
</dbReference>
<dbReference type="Gene3D" id="1.20.140.10">
    <property type="entry name" value="Butyryl-CoA Dehydrogenase, subunit A, domain 3"/>
    <property type="match status" value="1"/>
</dbReference>
<dbReference type="PANTHER" id="PTHR43884">
    <property type="entry name" value="ACYL-COA DEHYDROGENASE"/>
    <property type="match status" value="1"/>
</dbReference>
<dbReference type="InterPro" id="IPR037069">
    <property type="entry name" value="AcylCoA_DH/ox_N_sf"/>
</dbReference>
<evidence type="ECO:0000313" key="3">
    <source>
        <dbReference type="EMBL" id="AYB44516.1"/>
    </source>
</evidence>
<feature type="domain" description="Acyl-CoA dehydrogenase C-terminal" evidence="2">
    <location>
        <begin position="241"/>
        <end position="363"/>
    </location>
</feature>
<sequence length="366" mass="40124">MITESGGAMLFTEQEIQTIREQALGMDKHRQVTPDVLKSIYDHRLFHLFVPDELEGRMTPLPDAARIFQESARIDGNLGWLVTIGAGGGFFAALMSPDISRQVFARREAVIAGSGMPTGTARQVDGGYILNGSWKYCSGSTYATTFTANAVIEPGTMVQDTTGEPTADQGEPEIRSFIMNPDQIEIQQDWNAFGLRATGSHTISAVEAFVPYEMTFSLTETKGYENEPIYRYPFLPFAQVSFAGVAVGIAEHFLEAAESLAVKRGSSSHVIGRLNENKAALQLSVADFYKRVEASWDELMINGALSDVTEAQVTAQSIETAHAALCCGQQLFPLLGLSAAMEDSEINRCWRDLQTACSHALLRRYE</sequence>
<dbReference type="GO" id="GO:0006552">
    <property type="term" value="P:L-leucine catabolic process"/>
    <property type="evidence" value="ECO:0007669"/>
    <property type="project" value="TreeGrafter"/>
</dbReference>
<evidence type="ECO:0000256" key="1">
    <source>
        <dbReference type="ARBA" id="ARBA00023002"/>
    </source>
</evidence>
<dbReference type="Proteomes" id="UP000266552">
    <property type="component" value="Chromosome"/>
</dbReference>
<dbReference type="Gene3D" id="2.40.110.10">
    <property type="entry name" value="Butyryl-CoA Dehydrogenase, subunit A, domain 2"/>
    <property type="match status" value="1"/>
</dbReference>
<gene>
    <name evidence="3" type="ORF">D5F53_15085</name>
</gene>
<keyword evidence="4" id="KW-1185">Reference proteome</keyword>
<evidence type="ECO:0000259" key="2">
    <source>
        <dbReference type="Pfam" id="PF08028"/>
    </source>
</evidence>
<dbReference type="EMBL" id="CP032412">
    <property type="protein sequence ID" value="AYB44516.1"/>
    <property type="molecule type" value="Genomic_DNA"/>
</dbReference>
<dbReference type="PIRSF" id="PIRSF016578">
    <property type="entry name" value="HsaA"/>
    <property type="match status" value="1"/>
</dbReference>
<dbReference type="GO" id="GO:0008470">
    <property type="term" value="F:3-methylbutanoyl-CoA dehydrogenase activity"/>
    <property type="evidence" value="ECO:0007669"/>
    <property type="project" value="TreeGrafter"/>
</dbReference>
<accession>A0A385TLP0</accession>
<dbReference type="RefSeq" id="WP_119848407.1">
    <property type="nucleotide sequence ID" value="NZ_CP177044.1"/>
</dbReference>
<dbReference type="InterPro" id="IPR036250">
    <property type="entry name" value="AcylCo_DH-like_C"/>
</dbReference>
<evidence type="ECO:0000313" key="4">
    <source>
        <dbReference type="Proteomes" id="UP000266552"/>
    </source>
</evidence>
<dbReference type="KEGG" id="plw:D5F53_15085"/>
<dbReference type="SUPFAM" id="SSF47203">
    <property type="entry name" value="Acyl-CoA dehydrogenase C-terminal domain-like"/>
    <property type="match status" value="1"/>
</dbReference>